<sequence length="155" mass="15722">MATGNIKWFQQGVLDLGNKIHNLSSDALLLGIVTTATVPSMATAGPHWGGTGTTNFATNQVGTGGGYTGPITLASVTWTNVSGVLTLKATDVVIPQNASGFSTGAYGIIYNNTDANKRAIAFIELSSAGTLSIVSGSVTIDFQGSGTDVLTITPA</sequence>
<gene>
    <name evidence="2" type="ORF">UFOVP170_3</name>
    <name evidence="1" type="ORF">UFOVP73_43</name>
</gene>
<evidence type="ECO:0000313" key="1">
    <source>
        <dbReference type="EMBL" id="CAB4126118.1"/>
    </source>
</evidence>
<organism evidence="1">
    <name type="scientific">uncultured Caudovirales phage</name>
    <dbReference type="NCBI Taxonomy" id="2100421"/>
    <lineage>
        <taxon>Viruses</taxon>
        <taxon>Duplodnaviria</taxon>
        <taxon>Heunggongvirae</taxon>
        <taxon>Uroviricota</taxon>
        <taxon>Caudoviricetes</taxon>
        <taxon>Peduoviridae</taxon>
        <taxon>Maltschvirus</taxon>
        <taxon>Maltschvirus maltsch</taxon>
    </lineage>
</organism>
<accession>A0A6J5KUA1</accession>
<proteinExistence type="predicted"/>
<reference evidence="1" key="1">
    <citation type="submission" date="2020-04" db="EMBL/GenBank/DDBJ databases">
        <authorList>
            <person name="Chiriac C."/>
            <person name="Salcher M."/>
            <person name="Ghai R."/>
            <person name="Kavagutti S V."/>
        </authorList>
    </citation>
    <scope>NUCLEOTIDE SEQUENCE</scope>
</reference>
<protein>
    <submittedName>
        <fullName evidence="1">Uncharacterized protein</fullName>
    </submittedName>
</protein>
<dbReference type="EMBL" id="LR798218">
    <property type="protein sequence ID" value="CAB5194502.1"/>
    <property type="molecule type" value="Genomic_DNA"/>
</dbReference>
<dbReference type="EMBL" id="LR796192">
    <property type="protein sequence ID" value="CAB4126118.1"/>
    <property type="molecule type" value="Genomic_DNA"/>
</dbReference>
<evidence type="ECO:0000313" key="2">
    <source>
        <dbReference type="EMBL" id="CAB5194502.1"/>
    </source>
</evidence>
<name>A0A6J5KUA1_9CAUD</name>